<keyword evidence="12" id="KW-0282">Flagellum</keyword>
<dbReference type="PROSITE" id="PS00588">
    <property type="entry name" value="FLAGELLA_BB_ROD"/>
    <property type="match status" value="1"/>
</dbReference>
<keyword evidence="12" id="KW-0966">Cell projection</keyword>
<dbReference type="InterPro" id="IPR037925">
    <property type="entry name" value="FlgE/F/G-like"/>
</dbReference>
<evidence type="ECO:0000313" key="12">
    <source>
        <dbReference type="EMBL" id="KLV00625.1"/>
    </source>
</evidence>
<evidence type="ECO:0000259" key="10">
    <source>
        <dbReference type="Pfam" id="PF06429"/>
    </source>
</evidence>
<dbReference type="SUPFAM" id="SSF117143">
    <property type="entry name" value="Flagellar hook protein flgE"/>
    <property type="match status" value="1"/>
</dbReference>
<dbReference type="GO" id="GO:0009426">
    <property type="term" value="C:bacterial-type flagellum basal body, distal rod"/>
    <property type="evidence" value="ECO:0007669"/>
    <property type="project" value="UniProtKB-UniRule"/>
</dbReference>
<dbReference type="Pfam" id="PF22692">
    <property type="entry name" value="LlgE_F_G_D1"/>
    <property type="match status" value="1"/>
</dbReference>
<evidence type="ECO:0000256" key="5">
    <source>
        <dbReference type="ARBA" id="ARBA00025933"/>
    </source>
</evidence>
<gene>
    <name evidence="12" type="primary">flgG</name>
    <name evidence="12" type="ORF">ABT58_11640</name>
</gene>
<dbReference type="AlphaFoldDB" id="A0A0J1GLJ9"/>
<evidence type="ECO:0000259" key="9">
    <source>
        <dbReference type="Pfam" id="PF00460"/>
    </source>
</evidence>
<comment type="caution">
    <text evidence="12">The sequence shown here is derived from an EMBL/GenBank/DDBJ whole genome shotgun (WGS) entry which is preliminary data.</text>
</comment>
<comment type="subunit">
    <text evidence="5 8">The basal body constitutes a major portion of the flagellar organelle and consists of four rings (L,P,S, and M) mounted on a central rod. The rod consists of about 26 subunits of FlgG in the distal portion, and FlgB, FlgC and FlgF are thought to build up the proximal portion of the rod with about 6 subunits each.</text>
</comment>
<feature type="domain" description="Flagellar basal body rod protein N-terminal" evidence="9">
    <location>
        <begin position="8"/>
        <end position="35"/>
    </location>
</feature>
<dbReference type="InterPro" id="IPR019776">
    <property type="entry name" value="Flagellar_basal_body_rod_CS"/>
</dbReference>
<comment type="similarity">
    <text evidence="2 8">Belongs to the flagella basal body rod proteins family.</text>
</comment>
<feature type="domain" description="Flagellar basal-body/hook protein C-terminal" evidence="10">
    <location>
        <begin position="216"/>
        <end position="259"/>
    </location>
</feature>
<dbReference type="InterPro" id="IPR010930">
    <property type="entry name" value="Flg_bb/hook_C_dom"/>
</dbReference>
<organism evidence="12 13">
    <name type="scientific">Photobacterium aphoticum</name>
    <dbReference type="NCBI Taxonomy" id="754436"/>
    <lineage>
        <taxon>Bacteria</taxon>
        <taxon>Pseudomonadati</taxon>
        <taxon>Pseudomonadota</taxon>
        <taxon>Gammaproteobacteria</taxon>
        <taxon>Vibrionales</taxon>
        <taxon>Vibrionaceae</taxon>
        <taxon>Photobacterium</taxon>
    </lineage>
</organism>
<dbReference type="NCBIfam" id="TIGR02488">
    <property type="entry name" value="flgG_G_neg"/>
    <property type="match status" value="1"/>
</dbReference>
<accession>A0A0J1GLJ9</accession>
<keyword evidence="4 8" id="KW-0975">Bacterial flagellum</keyword>
<reference evidence="12 13" key="1">
    <citation type="submission" date="2015-05" db="EMBL/GenBank/DDBJ databases">
        <title>Photobacterium galathea sp. nov.</title>
        <authorList>
            <person name="Machado H."/>
            <person name="Gram L."/>
        </authorList>
    </citation>
    <scope>NUCLEOTIDE SEQUENCE [LARGE SCALE GENOMIC DNA]</scope>
    <source>
        <strain evidence="12 13">DSM 25995</strain>
    </source>
</reference>
<dbReference type="InterPro" id="IPR020013">
    <property type="entry name" value="Flagellar_FlgE/F/G"/>
</dbReference>
<evidence type="ECO:0000256" key="7">
    <source>
        <dbReference type="NCBIfam" id="TIGR02488"/>
    </source>
</evidence>
<dbReference type="OrthoDB" id="9804559at2"/>
<dbReference type="PANTHER" id="PTHR30435">
    <property type="entry name" value="FLAGELLAR PROTEIN"/>
    <property type="match status" value="1"/>
</dbReference>
<evidence type="ECO:0000256" key="6">
    <source>
        <dbReference type="ARBA" id="ARBA00032912"/>
    </source>
</evidence>
<sequence>MHPALWVSKTGLAAQDTQMQVISNNLANVNTVGFKQDRAVFEDLFYQMKKQPGSMADQQNEVPGGLQLGNGVKVVGTQKLMKTGAYQNTQEAMDLAIMGQGFFQIELPDGNTGYTRNGQFHRNSEGVLVTAQGLPLIPNIEVPENAKTFAVGTDGMVTITTQDDSMPQELGQITLVNFANPSGLEALGGNMFRETGSSGAALEGVGGEDGMGAISQHTLEGSNVSVVEEMVNMITTQRAYEMNAKVVSSADQMLQFVSQSM</sequence>
<evidence type="ECO:0000256" key="3">
    <source>
        <dbReference type="ARBA" id="ARBA00017948"/>
    </source>
</evidence>
<keyword evidence="13" id="KW-1185">Reference proteome</keyword>
<dbReference type="Pfam" id="PF06429">
    <property type="entry name" value="Flg_bbr_C"/>
    <property type="match status" value="1"/>
</dbReference>
<dbReference type="NCBIfam" id="TIGR03506">
    <property type="entry name" value="FlgEFG_subfam"/>
    <property type="match status" value="2"/>
</dbReference>
<feature type="domain" description="Flagellar hook protein FlgE/F/G-like D1" evidence="11">
    <location>
        <begin position="96"/>
        <end position="158"/>
    </location>
</feature>
<protein>
    <recommendedName>
        <fullName evidence="3 7">Flagellar basal-body rod protein FlgG</fullName>
    </recommendedName>
    <alternativeName>
        <fullName evidence="6 8">Distal rod protein</fullName>
    </alternativeName>
</protein>
<evidence type="ECO:0000256" key="2">
    <source>
        <dbReference type="ARBA" id="ARBA00009677"/>
    </source>
</evidence>
<name>A0A0J1GLJ9_9GAMM</name>
<proteinExistence type="inferred from homology"/>
<dbReference type="InterPro" id="IPR012834">
    <property type="entry name" value="FlgG_G_neg"/>
</dbReference>
<keyword evidence="12" id="KW-0969">Cilium</keyword>
<comment type="subcellular location">
    <subcellularLocation>
        <location evidence="1 8">Bacterial flagellum basal body</location>
    </subcellularLocation>
</comment>
<evidence type="ECO:0000313" key="13">
    <source>
        <dbReference type="Proteomes" id="UP000036426"/>
    </source>
</evidence>
<dbReference type="Pfam" id="PF00460">
    <property type="entry name" value="Flg_bb_rod"/>
    <property type="match status" value="1"/>
</dbReference>
<dbReference type="InterPro" id="IPR053967">
    <property type="entry name" value="LlgE_F_G-like_D1"/>
</dbReference>
<evidence type="ECO:0000256" key="4">
    <source>
        <dbReference type="ARBA" id="ARBA00023143"/>
    </source>
</evidence>
<evidence type="ECO:0000256" key="1">
    <source>
        <dbReference type="ARBA" id="ARBA00004117"/>
    </source>
</evidence>
<dbReference type="PATRIC" id="fig|754436.4.peg.2471"/>
<dbReference type="RefSeq" id="WP_047874580.1">
    <property type="nucleotide sequence ID" value="NZ_BMYC01000018.1"/>
</dbReference>
<dbReference type="Proteomes" id="UP000036426">
    <property type="component" value="Unassembled WGS sequence"/>
</dbReference>
<dbReference type="GO" id="GO:0071978">
    <property type="term" value="P:bacterial-type flagellum-dependent swarming motility"/>
    <property type="evidence" value="ECO:0007669"/>
    <property type="project" value="TreeGrafter"/>
</dbReference>
<evidence type="ECO:0000259" key="11">
    <source>
        <dbReference type="Pfam" id="PF22692"/>
    </source>
</evidence>
<evidence type="ECO:0000256" key="8">
    <source>
        <dbReference type="RuleBase" id="RU362116"/>
    </source>
</evidence>
<dbReference type="EMBL" id="LDOV01000021">
    <property type="protein sequence ID" value="KLV00625.1"/>
    <property type="molecule type" value="Genomic_DNA"/>
</dbReference>
<dbReference type="InterPro" id="IPR001444">
    <property type="entry name" value="Flag_bb_rod_N"/>
</dbReference>
<dbReference type="PANTHER" id="PTHR30435:SF19">
    <property type="entry name" value="FLAGELLAR BASAL-BODY ROD PROTEIN FLGG"/>
    <property type="match status" value="1"/>
</dbReference>